<dbReference type="AlphaFoldDB" id="U9U670"/>
<reference evidence="1" key="1">
    <citation type="submission" date="2013-07" db="EMBL/GenBank/DDBJ databases">
        <title>The genome of an arbuscular mycorrhizal fungus provides insights into the evolution of the oldest plant symbiosis.</title>
        <authorList>
            <consortium name="DOE Joint Genome Institute"/>
            <person name="Tisserant E."/>
            <person name="Malbreil M."/>
            <person name="Kuo A."/>
            <person name="Kohler A."/>
            <person name="Symeonidi A."/>
            <person name="Balestrini R."/>
            <person name="Charron P."/>
            <person name="Duensing N."/>
            <person name="Frei-dit-Frey N."/>
            <person name="Gianinazzi-Pearson V."/>
            <person name="Gilbert B."/>
            <person name="Handa Y."/>
            <person name="Hijri M."/>
            <person name="Kaul R."/>
            <person name="Kawaguchi M."/>
            <person name="Krajinski F."/>
            <person name="Lammers P."/>
            <person name="Lapierre D."/>
            <person name="Masclaux F.G."/>
            <person name="Murat C."/>
            <person name="Morin E."/>
            <person name="Ndikumana S."/>
            <person name="Pagni M."/>
            <person name="Petitpierre D."/>
            <person name="Requena N."/>
            <person name="Rosikiewicz P."/>
            <person name="Riley R."/>
            <person name="Saito K."/>
            <person name="San Clemente H."/>
            <person name="Shapiro H."/>
            <person name="van Tuinen D."/>
            <person name="Becard G."/>
            <person name="Bonfante P."/>
            <person name="Paszkowski U."/>
            <person name="Shachar-Hill Y."/>
            <person name="Young J.P."/>
            <person name="Sanders I.R."/>
            <person name="Henrissat B."/>
            <person name="Rensing S.A."/>
            <person name="Grigoriev I.V."/>
            <person name="Corradi N."/>
            <person name="Roux C."/>
            <person name="Martin F."/>
        </authorList>
    </citation>
    <scope>NUCLEOTIDE SEQUENCE</scope>
    <source>
        <strain evidence="1">DAOM 197198</strain>
    </source>
</reference>
<dbReference type="VEuPathDB" id="FungiDB:RhiirFUN_025339"/>
<proteinExistence type="predicted"/>
<accession>U9U670</accession>
<gene>
    <name evidence="1" type="ORF">GLOINDRAFT_25351</name>
</gene>
<evidence type="ECO:0000313" key="1">
    <source>
        <dbReference type="EMBL" id="ESA14063.1"/>
    </source>
</evidence>
<sequence length="387" mass="45220">MPIIHVRVSYKSIILKDWEGLPVEKETKIKDFFGDISILYLSPDWWDAEFEVKFSPSKTSVGEKISAQCIAWEASLQYGIYAHFYLISQEMISHRISNPINAFDILKASSNDLFVPEFNDSPRNALEKLRLDLSNWVKNNGGGWKGKDAADSIGKKFVTDLASALWYVDSRSAETLDQKFKIPVTFYEFFGRSFPENYKSSRPKFSSEELTQQSKKILNYVELNWMQQSRFNWLKESLAKFGEILAKYSEYLEHQQIRSKEIKNSLIPIVDEMEAGSMEIYSANIWRNPANINKYCSLTNKLEEVEFWEPVNVNEFCPNERMRRHRFIEGLNMAFLFKVGLYKYHHGSAQNAVYIWKINPNANETEIVNKNYKIRTKLKAQLKIFHT</sequence>
<organism evidence="1">
    <name type="scientific">Rhizophagus irregularis (strain DAOM 181602 / DAOM 197198 / MUCL 43194)</name>
    <name type="common">Arbuscular mycorrhizal fungus</name>
    <name type="synonym">Glomus intraradices</name>
    <dbReference type="NCBI Taxonomy" id="747089"/>
    <lineage>
        <taxon>Eukaryota</taxon>
        <taxon>Fungi</taxon>
        <taxon>Fungi incertae sedis</taxon>
        <taxon>Mucoromycota</taxon>
        <taxon>Glomeromycotina</taxon>
        <taxon>Glomeromycetes</taxon>
        <taxon>Glomerales</taxon>
        <taxon>Glomeraceae</taxon>
        <taxon>Rhizophagus</taxon>
    </lineage>
</organism>
<dbReference type="HOGENOM" id="CLU_713987_0_0_1"/>
<protein>
    <submittedName>
        <fullName evidence="1">Uncharacterized protein</fullName>
    </submittedName>
</protein>
<dbReference type="EMBL" id="KI283279">
    <property type="protein sequence ID" value="ESA14063.1"/>
    <property type="molecule type" value="Genomic_DNA"/>
</dbReference>
<name>U9U670_RHIID</name>